<dbReference type="GO" id="GO:0005829">
    <property type="term" value="C:cytosol"/>
    <property type="evidence" value="ECO:0007669"/>
    <property type="project" value="TreeGrafter"/>
</dbReference>
<feature type="domain" description="Peptidase M24" evidence="2">
    <location>
        <begin position="291"/>
        <end position="399"/>
    </location>
</feature>
<dbReference type="InterPro" id="IPR001714">
    <property type="entry name" value="Pept_M24_MAP"/>
</dbReference>
<accession>A0A1C3KLB9</accession>
<name>A0A1C3KLB9_PLAMA</name>
<keyword evidence="3" id="KW-0031">Aminopeptidase</keyword>
<dbReference type="InterPro" id="IPR036005">
    <property type="entry name" value="Creatinase/aminopeptidase-like"/>
</dbReference>
<dbReference type="EMBL" id="LT594489">
    <property type="protein sequence ID" value="SBT74787.1"/>
    <property type="molecule type" value="Genomic_DNA"/>
</dbReference>
<proteinExistence type="predicted"/>
<dbReference type="PRINTS" id="PR00599">
    <property type="entry name" value="MAPEPTIDASE"/>
</dbReference>
<feature type="signal peptide" evidence="1">
    <location>
        <begin position="1"/>
        <end position="31"/>
    </location>
</feature>
<dbReference type="PANTHER" id="PTHR43330:SF7">
    <property type="entry name" value="METHIONINE AMINOPEPTIDASE 1"/>
    <property type="match status" value="1"/>
</dbReference>
<dbReference type="VEuPathDB" id="PlasmoDB:PmUG01_01027600"/>
<gene>
    <name evidence="3" type="primary">METAP1c</name>
    <name evidence="3" type="ORF">PMLGA01_010018400</name>
</gene>
<feature type="chain" id="PRO_5008677833" evidence="1">
    <location>
        <begin position="32"/>
        <end position="733"/>
    </location>
</feature>
<dbReference type="PANTHER" id="PTHR43330">
    <property type="entry name" value="METHIONINE AMINOPEPTIDASE"/>
    <property type="match status" value="1"/>
</dbReference>
<dbReference type="GO" id="GO:0004239">
    <property type="term" value="F:initiator methionyl aminopeptidase activity"/>
    <property type="evidence" value="ECO:0007669"/>
    <property type="project" value="UniProtKB-EC"/>
</dbReference>
<keyword evidence="3" id="KW-0645">Protease</keyword>
<dbReference type="EC" id="3.4.11.18" evidence="3"/>
<feature type="domain" description="Peptidase M24" evidence="2">
    <location>
        <begin position="585"/>
        <end position="709"/>
    </location>
</feature>
<dbReference type="PROSITE" id="PS51257">
    <property type="entry name" value="PROKAR_LIPOPROTEIN"/>
    <property type="match status" value="1"/>
</dbReference>
<evidence type="ECO:0000256" key="1">
    <source>
        <dbReference type="SAM" id="SignalP"/>
    </source>
</evidence>
<organism evidence="3 4">
    <name type="scientific">Plasmodium malariae</name>
    <dbReference type="NCBI Taxonomy" id="5858"/>
    <lineage>
        <taxon>Eukaryota</taxon>
        <taxon>Sar</taxon>
        <taxon>Alveolata</taxon>
        <taxon>Apicomplexa</taxon>
        <taxon>Aconoidasida</taxon>
        <taxon>Haemosporida</taxon>
        <taxon>Plasmodiidae</taxon>
        <taxon>Plasmodium</taxon>
        <taxon>Plasmodium (Plasmodium)</taxon>
    </lineage>
</organism>
<protein>
    <submittedName>
        <fullName evidence="3">Methionine aminopeptidase 1c, putative</fullName>
        <ecNumber evidence="3">3.4.11.18</ecNumber>
    </submittedName>
</protein>
<dbReference type="Gene3D" id="3.90.230.10">
    <property type="entry name" value="Creatinase/methionine aminopeptidase superfamily"/>
    <property type="match status" value="2"/>
</dbReference>
<keyword evidence="3" id="KW-0378">Hydrolase</keyword>
<keyword evidence="1" id="KW-0732">Signal</keyword>
<dbReference type="Proteomes" id="UP000219799">
    <property type="component" value="Chromosome 1"/>
</dbReference>
<evidence type="ECO:0000313" key="4">
    <source>
        <dbReference type="Proteomes" id="UP000219799"/>
    </source>
</evidence>
<sequence length="733" mass="85081">MSKGGGKKIMNVHILLLSIVLGICACKRSIANNVNSAYSSCGNRSDILSRRERKGSEKYVHNTLCSSSHNVRIKRKGCASAKGNTSLCCNFIIAKQKEEENKKKKKKKKYLNSSGEGFSNTCHHDVKKNTKDYSEDILPSYHRYIENFKTRKIIHPSIRISELDKKFMKCKDSYNKLYSHLKDSEIFENFSYVGRQKKGIQSPKYYLPKYIERPNYHKTGMPIYVNYENSSNNNAAAEDAAAEDAAAEDAAAEEAAAAFCSSSYNETVEDETNAQKYEYKNVKDDEGIEIISRNCKFARELMDDISYIVCEGITTNDIDIYILNKCVNNGFYPSPLNYHLFPKSSCVSINEILCHGIPDNNVLYENDIVKVDISVYKDNYHADMCESFLVEKITKSQKKKRKRHYDFIYLNDKFRTKYTKYILKYNFDLIKNKVVKKGKYCSVRKIRYVAPNSKDQQGMYHEDYDDNTNVIGISDDNDNDSYSDSIIRFRNGTNNDYGTTDSNVGSMYDHYNDVNDELENFHKQYDQHVIFNPPKNHLYNDIQKYIYNNVGRDKDNKGIERKHLPFFDRSKLGINDFKKFMYEKNIELIKTAYECTMEAINVCKPGVPFKTIAEAMDSYLQKVNKKKHTHYTIVPNLCGHNIGKNFHEEPFIMHTLNNDDRKMCENLVFTIEPIISERPCGFITWPDNWTISNARYYFSAQFEHTIHIKKNGVDILTKKNDKSPQFIWEKNTL</sequence>
<dbReference type="GO" id="GO:0070006">
    <property type="term" value="F:metalloaminopeptidase activity"/>
    <property type="evidence" value="ECO:0007669"/>
    <property type="project" value="TreeGrafter"/>
</dbReference>
<evidence type="ECO:0000313" key="3">
    <source>
        <dbReference type="EMBL" id="SBT74787.1"/>
    </source>
</evidence>
<evidence type="ECO:0000259" key="2">
    <source>
        <dbReference type="Pfam" id="PF00557"/>
    </source>
</evidence>
<dbReference type="Pfam" id="PF00557">
    <property type="entry name" value="Peptidase_M24"/>
    <property type="match status" value="2"/>
</dbReference>
<dbReference type="InterPro" id="IPR000994">
    <property type="entry name" value="Pept_M24"/>
</dbReference>
<dbReference type="SUPFAM" id="SSF55920">
    <property type="entry name" value="Creatinase/aminopeptidase"/>
    <property type="match status" value="2"/>
</dbReference>
<dbReference type="AlphaFoldDB" id="A0A1C3KLB9"/>
<reference evidence="3 4" key="1">
    <citation type="submission" date="2016-06" db="EMBL/GenBank/DDBJ databases">
        <authorList>
            <consortium name="Pathogen Informatics"/>
        </authorList>
    </citation>
    <scope>NUCLEOTIDE SEQUENCE [LARGE SCALE GENOMIC DNA]</scope>
    <source>
        <strain evidence="3">PmlGA01</strain>
    </source>
</reference>